<dbReference type="Pfam" id="PF21864">
    <property type="entry name" value="MORF_dom"/>
    <property type="match status" value="2"/>
</dbReference>
<dbReference type="GO" id="GO:0003723">
    <property type="term" value="F:RNA binding"/>
    <property type="evidence" value="ECO:0007669"/>
    <property type="project" value="UniProtKB-UniRule"/>
</dbReference>
<dbReference type="Gene3D" id="3.30.70.80">
    <property type="entry name" value="Peptidase S8 propeptide/proteinase inhibitor I9"/>
    <property type="match status" value="2"/>
</dbReference>
<keyword evidence="3" id="KW-0694">RNA-binding</keyword>
<evidence type="ECO:0000256" key="4">
    <source>
        <dbReference type="SAM" id="MobiDB-lite"/>
    </source>
</evidence>
<evidence type="ECO:0000313" key="6">
    <source>
        <dbReference type="EMBL" id="KAJ7974904.1"/>
    </source>
</evidence>
<dbReference type="PANTHER" id="PTHR31346:SF11">
    <property type="entry name" value="ORGANELLE RRM DOMAIN-CONTAINING PROTEIN 1, CHLOROPLASTIC"/>
    <property type="match status" value="1"/>
</dbReference>
<dbReference type="KEGG" id="qsa:O6P43_004903"/>
<dbReference type="AlphaFoldDB" id="A0AAD7VGN0"/>
<dbReference type="FunFam" id="3.30.70.80:FF:000007">
    <property type="entry name" value="Organelle RRM domain-containing protein 1, chloroplastic"/>
    <property type="match status" value="1"/>
</dbReference>
<dbReference type="GO" id="GO:0006397">
    <property type="term" value="P:mRNA processing"/>
    <property type="evidence" value="ECO:0007669"/>
    <property type="project" value="UniProtKB-KW"/>
</dbReference>
<evidence type="ECO:0000313" key="7">
    <source>
        <dbReference type="Proteomes" id="UP001163823"/>
    </source>
</evidence>
<dbReference type="PANTHER" id="PTHR31346">
    <property type="entry name" value="MULTIPLE ORGANELLAR RNA EDITING FACTOR 2, CHLOROPLASTIC-RELATED-RELATED"/>
    <property type="match status" value="1"/>
</dbReference>
<gene>
    <name evidence="6" type="ORF">O6P43_004903</name>
</gene>
<evidence type="ECO:0000256" key="1">
    <source>
        <dbReference type="ARBA" id="ARBA00022664"/>
    </source>
</evidence>
<evidence type="ECO:0000256" key="2">
    <source>
        <dbReference type="ARBA" id="ARBA00022946"/>
    </source>
</evidence>
<protein>
    <submittedName>
        <fullName evidence="6">RNA binding protein</fullName>
    </submittedName>
</protein>
<evidence type="ECO:0000256" key="3">
    <source>
        <dbReference type="PROSITE-ProRule" id="PRU00176"/>
    </source>
</evidence>
<dbReference type="SMART" id="SM00360">
    <property type="entry name" value="RRM"/>
    <property type="match status" value="1"/>
</dbReference>
<dbReference type="InterPro" id="IPR012677">
    <property type="entry name" value="Nucleotide-bd_a/b_plait_sf"/>
</dbReference>
<keyword evidence="2" id="KW-0809">Transit peptide</keyword>
<dbReference type="SUPFAM" id="SSF54928">
    <property type="entry name" value="RNA-binding domain, RBD"/>
    <property type="match status" value="1"/>
</dbReference>
<dbReference type="GO" id="GO:0016554">
    <property type="term" value="P:cytidine to uridine editing"/>
    <property type="evidence" value="ECO:0007669"/>
    <property type="project" value="InterPro"/>
</dbReference>
<organism evidence="6 7">
    <name type="scientific">Quillaja saponaria</name>
    <name type="common">Soap bark tree</name>
    <dbReference type="NCBI Taxonomy" id="32244"/>
    <lineage>
        <taxon>Eukaryota</taxon>
        <taxon>Viridiplantae</taxon>
        <taxon>Streptophyta</taxon>
        <taxon>Embryophyta</taxon>
        <taxon>Tracheophyta</taxon>
        <taxon>Spermatophyta</taxon>
        <taxon>Magnoliopsida</taxon>
        <taxon>eudicotyledons</taxon>
        <taxon>Gunneridae</taxon>
        <taxon>Pentapetalae</taxon>
        <taxon>rosids</taxon>
        <taxon>fabids</taxon>
        <taxon>Fabales</taxon>
        <taxon>Quillajaceae</taxon>
        <taxon>Quillaja</taxon>
    </lineage>
</organism>
<feature type="region of interest" description="Disordered" evidence="4">
    <location>
        <begin position="172"/>
        <end position="193"/>
    </location>
</feature>
<proteinExistence type="predicted"/>
<comment type="caution">
    <text evidence="6">The sequence shown here is derived from an EMBL/GenBank/DDBJ whole genome shotgun (WGS) entry which is preliminary data.</text>
</comment>
<accession>A0AAD7VGN0</accession>
<dbReference type="GO" id="GO:0080156">
    <property type="term" value="P:mitochondrial mRNA modification"/>
    <property type="evidence" value="ECO:0007669"/>
    <property type="project" value="TreeGrafter"/>
</dbReference>
<keyword evidence="7" id="KW-1185">Reference proteome</keyword>
<dbReference type="InterPro" id="IPR054059">
    <property type="entry name" value="MORF/ORRM1/DAG-like_MORF"/>
</dbReference>
<dbReference type="Pfam" id="PF00076">
    <property type="entry name" value="RRM_1"/>
    <property type="match status" value="1"/>
</dbReference>
<dbReference type="InterPro" id="IPR039206">
    <property type="entry name" value="MORF/ORRM1/DAG-like"/>
</dbReference>
<dbReference type="Gene3D" id="3.30.70.330">
    <property type="match status" value="1"/>
</dbReference>
<keyword evidence="1" id="KW-0507">mRNA processing</keyword>
<dbReference type="GO" id="GO:0005739">
    <property type="term" value="C:mitochondrion"/>
    <property type="evidence" value="ECO:0007669"/>
    <property type="project" value="TreeGrafter"/>
</dbReference>
<dbReference type="InterPro" id="IPR035979">
    <property type="entry name" value="RBD_domain_sf"/>
</dbReference>
<name>A0AAD7VGN0_QUISA</name>
<sequence length="404" mass="44825">MEILSPTTTFSKSKIFPLVKSHKTQYQNISINLKFPNSSKKTNLVNLSSSSTASYSSLISCICFSTRTSETVTTTTSTSLFSNSTHENRHWMVLMERPPVGINSKQEIIDYYVKTLQRVLGSEKDAQMCIYDASWDTHFGFCCDTDEETSSELARLPGVILVRRDPDFNSLERDYSSSNGEARNPSSLQSGTTTLFPAGNSKHWLVRMDKPGVGIVTKAQMVDYYAQILTKVLGNEKDSQMCIYHVSWKSNFGFCCELDAECARELAGIPGVLSVHPDNNFESENKDYGGNNLLKSLNGLNSTEANQATPIKTKKLFITGLSFYTSEKTLRAAFEGFGELIEVKVIMDKISKRSKGYAFVEYTTEEAASAALKEMNGKIINGWMIVVDVAKSNPPKYSRGCPAA</sequence>
<feature type="compositionally biased region" description="Polar residues" evidence="4">
    <location>
        <begin position="176"/>
        <end position="193"/>
    </location>
</feature>
<dbReference type="InterPro" id="IPR000504">
    <property type="entry name" value="RRM_dom"/>
</dbReference>
<reference evidence="6" key="1">
    <citation type="journal article" date="2023" name="Science">
        <title>Elucidation of the pathway for biosynthesis of saponin adjuvants from the soapbark tree.</title>
        <authorList>
            <person name="Reed J."/>
            <person name="Orme A."/>
            <person name="El-Demerdash A."/>
            <person name="Owen C."/>
            <person name="Martin L.B.B."/>
            <person name="Misra R.C."/>
            <person name="Kikuchi S."/>
            <person name="Rejzek M."/>
            <person name="Martin A.C."/>
            <person name="Harkess A."/>
            <person name="Leebens-Mack J."/>
            <person name="Louveau T."/>
            <person name="Stephenson M.J."/>
            <person name="Osbourn A."/>
        </authorList>
    </citation>
    <scope>NUCLEOTIDE SEQUENCE</scope>
    <source>
        <strain evidence="6">S10</strain>
    </source>
</reference>
<dbReference type="EMBL" id="JARAOO010000003">
    <property type="protein sequence ID" value="KAJ7974904.1"/>
    <property type="molecule type" value="Genomic_DNA"/>
</dbReference>
<evidence type="ECO:0000259" key="5">
    <source>
        <dbReference type="PROSITE" id="PS50102"/>
    </source>
</evidence>
<dbReference type="InterPro" id="IPR037045">
    <property type="entry name" value="S8pro/Inhibitor_I9_sf"/>
</dbReference>
<dbReference type="Proteomes" id="UP001163823">
    <property type="component" value="Chromosome 3"/>
</dbReference>
<dbReference type="PROSITE" id="PS50102">
    <property type="entry name" value="RRM"/>
    <property type="match status" value="1"/>
</dbReference>
<feature type="domain" description="RRM" evidence="5">
    <location>
        <begin position="314"/>
        <end position="392"/>
    </location>
</feature>